<dbReference type="InterPro" id="IPR039425">
    <property type="entry name" value="RNA_pol_sigma-70-like"/>
</dbReference>
<evidence type="ECO:0000313" key="8">
    <source>
        <dbReference type="EMBL" id="MCW3807025.1"/>
    </source>
</evidence>
<proteinExistence type="inferred from homology"/>
<dbReference type="InterPro" id="IPR013325">
    <property type="entry name" value="RNA_pol_sigma_r2"/>
</dbReference>
<feature type="domain" description="RNA polymerase sigma-70 region 2" evidence="6">
    <location>
        <begin position="10"/>
        <end position="74"/>
    </location>
</feature>
<dbReference type="EMBL" id="JAPDPI010000035">
    <property type="protein sequence ID" value="MCW3807025.1"/>
    <property type="molecule type" value="Genomic_DNA"/>
</dbReference>
<evidence type="ECO:0000259" key="6">
    <source>
        <dbReference type="Pfam" id="PF04542"/>
    </source>
</evidence>
<evidence type="ECO:0000313" key="9">
    <source>
        <dbReference type="Proteomes" id="UP001207408"/>
    </source>
</evidence>
<dbReference type="GO" id="GO:0003677">
    <property type="term" value="F:DNA binding"/>
    <property type="evidence" value="ECO:0007669"/>
    <property type="project" value="UniProtKB-KW"/>
</dbReference>
<dbReference type="CDD" id="cd06171">
    <property type="entry name" value="Sigma70_r4"/>
    <property type="match status" value="1"/>
</dbReference>
<evidence type="ECO:0000256" key="4">
    <source>
        <dbReference type="ARBA" id="ARBA00023125"/>
    </source>
</evidence>
<dbReference type="GO" id="GO:0006352">
    <property type="term" value="P:DNA-templated transcription initiation"/>
    <property type="evidence" value="ECO:0007669"/>
    <property type="project" value="InterPro"/>
</dbReference>
<reference evidence="8" key="1">
    <citation type="submission" date="2022-10" db="EMBL/GenBank/DDBJ databases">
        <authorList>
            <person name="Yu W.X."/>
        </authorList>
    </citation>
    <scope>NUCLEOTIDE SEQUENCE</scope>
    <source>
        <strain evidence="8">D04</strain>
    </source>
</reference>
<dbReference type="InterPro" id="IPR007627">
    <property type="entry name" value="RNA_pol_sigma70_r2"/>
</dbReference>
<dbReference type="InterPro" id="IPR013249">
    <property type="entry name" value="RNA_pol_sigma70_r4_t2"/>
</dbReference>
<accession>A0AAE3SLZ5</accession>
<dbReference type="SUPFAM" id="SSF88659">
    <property type="entry name" value="Sigma3 and sigma4 domains of RNA polymerase sigma factors"/>
    <property type="match status" value="1"/>
</dbReference>
<dbReference type="SUPFAM" id="SSF88946">
    <property type="entry name" value="Sigma2 domain of RNA polymerase sigma factors"/>
    <property type="match status" value="1"/>
</dbReference>
<dbReference type="Pfam" id="PF08281">
    <property type="entry name" value="Sigma70_r4_2"/>
    <property type="match status" value="1"/>
</dbReference>
<dbReference type="Gene3D" id="1.10.1740.10">
    <property type="match status" value="1"/>
</dbReference>
<comment type="similarity">
    <text evidence="1">Belongs to the sigma-70 factor family. ECF subfamily.</text>
</comment>
<gene>
    <name evidence="8" type="ORF">OM074_15415</name>
</gene>
<dbReference type="PANTHER" id="PTHR43133">
    <property type="entry name" value="RNA POLYMERASE ECF-TYPE SIGMA FACTO"/>
    <property type="match status" value="1"/>
</dbReference>
<evidence type="ECO:0000256" key="1">
    <source>
        <dbReference type="ARBA" id="ARBA00010641"/>
    </source>
</evidence>
<keyword evidence="2" id="KW-0805">Transcription regulation</keyword>
<keyword evidence="5" id="KW-0804">Transcription</keyword>
<keyword evidence="3" id="KW-0731">Sigma factor</keyword>
<dbReference type="Gene3D" id="1.10.10.10">
    <property type="entry name" value="Winged helix-like DNA-binding domain superfamily/Winged helix DNA-binding domain"/>
    <property type="match status" value="1"/>
</dbReference>
<dbReference type="InterPro" id="IPR014284">
    <property type="entry name" value="RNA_pol_sigma-70_dom"/>
</dbReference>
<dbReference type="NCBIfam" id="TIGR02937">
    <property type="entry name" value="sigma70-ECF"/>
    <property type="match status" value="1"/>
</dbReference>
<sequence>MTVKEYNNSVEAYSDNIYRFVLKNIKDSERAKDVVQDTFEKVWKNHSDISCAKVKSYLFSTAYHTLIDSIRREKYKASWEDADANKYYTNESYSDVNEVLHEALDRLPPDQKNVILLRDYEGYSYQEIAEITNLSESQVKVYIFRGRQFLKQYIGKIEVLV</sequence>
<evidence type="ECO:0000256" key="3">
    <source>
        <dbReference type="ARBA" id="ARBA00023082"/>
    </source>
</evidence>
<protein>
    <submittedName>
        <fullName evidence="8">RNA polymerase sigma factor</fullName>
    </submittedName>
</protein>
<dbReference type="Proteomes" id="UP001207408">
    <property type="component" value="Unassembled WGS sequence"/>
</dbReference>
<dbReference type="InterPro" id="IPR013324">
    <property type="entry name" value="RNA_pol_sigma_r3/r4-like"/>
</dbReference>
<evidence type="ECO:0000256" key="5">
    <source>
        <dbReference type="ARBA" id="ARBA00023163"/>
    </source>
</evidence>
<comment type="caution">
    <text evidence="8">The sequence shown here is derived from an EMBL/GenBank/DDBJ whole genome shotgun (WGS) entry which is preliminary data.</text>
</comment>
<dbReference type="InterPro" id="IPR036388">
    <property type="entry name" value="WH-like_DNA-bd_sf"/>
</dbReference>
<organism evidence="8 9">
    <name type="scientific">Plebeiibacterium marinum</name>
    <dbReference type="NCBI Taxonomy" id="2992111"/>
    <lineage>
        <taxon>Bacteria</taxon>
        <taxon>Pseudomonadati</taxon>
        <taxon>Bacteroidota</taxon>
        <taxon>Bacteroidia</taxon>
        <taxon>Marinilabiliales</taxon>
        <taxon>Marinilabiliaceae</taxon>
        <taxon>Plebeiibacterium</taxon>
    </lineage>
</organism>
<keyword evidence="9" id="KW-1185">Reference proteome</keyword>
<feature type="domain" description="RNA polymerase sigma factor 70 region 4 type 2" evidence="7">
    <location>
        <begin position="99"/>
        <end position="150"/>
    </location>
</feature>
<evidence type="ECO:0000256" key="2">
    <source>
        <dbReference type="ARBA" id="ARBA00023015"/>
    </source>
</evidence>
<dbReference type="GO" id="GO:0016987">
    <property type="term" value="F:sigma factor activity"/>
    <property type="evidence" value="ECO:0007669"/>
    <property type="project" value="UniProtKB-KW"/>
</dbReference>
<dbReference type="Pfam" id="PF04542">
    <property type="entry name" value="Sigma70_r2"/>
    <property type="match status" value="1"/>
</dbReference>
<dbReference type="PANTHER" id="PTHR43133:SF8">
    <property type="entry name" value="RNA POLYMERASE SIGMA FACTOR HI_1459-RELATED"/>
    <property type="match status" value="1"/>
</dbReference>
<evidence type="ECO:0000259" key="7">
    <source>
        <dbReference type="Pfam" id="PF08281"/>
    </source>
</evidence>
<keyword evidence="4" id="KW-0238">DNA-binding</keyword>
<dbReference type="RefSeq" id="WP_301201028.1">
    <property type="nucleotide sequence ID" value="NZ_JAPDPI010000035.1"/>
</dbReference>
<dbReference type="AlphaFoldDB" id="A0AAE3SLZ5"/>
<name>A0AAE3SLZ5_9BACT</name>